<feature type="chain" id="PRO_5026125844" evidence="4">
    <location>
        <begin position="28"/>
        <end position="370"/>
    </location>
</feature>
<reference evidence="6 7" key="1">
    <citation type="submission" date="2019-09" db="EMBL/GenBank/DDBJ databases">
        <title>Phylogeny of genus Pseudoclavibacter and closely related genus.</title>
        <authorList>
            <person name="Li Y."/>
        </authorList>
    </citation>
    <scope>NUCLEOTIDE SEQUENCE [LARGE SCALE GENOMIC DNA]</scope>
    <source>
        <strain evidence="6 7">EGI 60007</strain>
    </source>
</reference>
<evidence type="ECO:0000256" key="3">
    <source>
        <dbReference type="SAM" id="Phobius"/>
    </source>
</evidence>
<feature type="compositionally biased region" description="Basic and acidic residues" evidence="2">
    <location>
        <begin position="361"/>
        <end position="370"/>
    </location>
</feature>
<keyword evidence="3" id="KW-0472">Membrane</keyword>
<feature type="compositionally biased region" description="Low complexity" evidence="2">
    <location>
        <begin position="314"/>
        <end position="337"/>
    </location>
</feature>
<feature type="coiled-coil region" evidence="1">
    <location>
        <begin position="149"/>
        <end position="199"/>
    </location>
</feature>
<proteinExistence type="predicted"/>
<comment type="caution">
    <text evidence="6">The sequence shown here is derived from an EMBL/GenBank/DDBJ whole genome shotgun (WGS) entry which is preliminary data.</text>
</comment>
<accession>A0A6H9WTD7</accession>
<feature type="signal peptide" evidence="4">
    <location>
        <begin position="1"/>
        <end position="27"/>
    </location>
</feature>
<name>A0A6H9WTD7_9MICO</name>
<sequence length="370" mass="38211">MPSRTSITTAAGAALLTLALLTGCGSAASESAPAAESGQDAGQPEAPSAVTGDRAIVTTGEIGLRTTDVRGTAAAVEDLVAMLDGRIDSRSERNTGGGNESHTADLTVRVPAEDYDSLVERLREVADVEYLSTRVTDVTMETVDLQARIQSLEASVESLRGMLAEATSVDDMLAVEETLSAREAELQSLRAQEAALADQVAMSTLSVTISNDELANPTPDNPGFFEGLQAGWNTLVAIFGGLLTAFGFMLPGLIVLAIIALIVFFGVRAIVRSRRSGDRGPAAAFVGATGAPGGPMNDLDAAGAQSAEAERLAQPTGQQPTGQQGPDRQAPATQQAPAPEPPSAQWPAPDQPSARGPQARDGAREDPDRA</sequence>
<keyword evidence="1" id="KW-0175">Coiled coil</keyword>
<feature type="region of interest" description="Disordered" evidence="2">
    <location>
        <begin position="29"/>
        <end position="50"/>
    </location>
</feature>
<keyword evidence="7" id="KW-1185">Reference proteome</keyword>
<dbReference type="OrthoDB" id="186919at2"/>
<keyword evidence="3" id="KW-0812">Transmembrane</keyword>
<feature type="domain" description="DUF4349" evidence="5">
    <location>
        <begin position="54"/>
        <end position="263"/>
    </location>
</feature>
<dbReference type="AlphaFoldDB" id="A0A6H9WTD7"/>
<evidence type="ECO:0000259" key="5">
    <source>
        <dbReference type="Pfam" id="PF14257"/>
    </source>
</evidence>
<dbReference type="InterPro" id="IPR025645">
    <property type="entry name" value="DUF4349"/>
</dbReference>
<feature type="region of interest" description="Disordered" evidence="2">
    <location>
        <begin position="278"/>
        <end position="370"/>
    </location>
</feature>
<dbReference type="Proteomes" id="UP000431744">
    <property type="component" value="Unassembled WGS sequence"/>
</dbReference>
<evidence type="ECO:0000256" key="4">
    <source>
        <dbReference type="SAM" id="SignalP"/>
    </source>
</evidence>
<organism evidence="6 7">
    <name type="scientific">Pseudoclavibacter endophyticus</name>
    <dbReference type="NCBI Taxonomy" id="1778590"/>
    <lineage>
        <taxon>Bacteria</taxon>
        <taxon>Bacillati</taxon>
        <taxon>Actinomycetota</taxon>
        <taxon>Actinomycetes</taxon>
        <taxon>Micrococcales</taxon>
        <taxon>Microbacteriaceae</taxon>
        <taxon>Pseudoclavibacter</taxon>
    </lineage>
</organism>
<evidence type="ECO:0000256" key="2">
    <source>
        <dbReference type="SAM" id="MobiDB-lite"/>
    </source>
</evidence>
<evidence type="ECO:0000256" key="1">
    <source>
        <dbReference type="SAM" id="Coils"/>
    </source>
</evidence>
<feature type="transmembrane region" description="Helical" evidence="3">
    <location>
        <begin position="235"/>
        <end position="267"/>
    </location>
</feature>
<dbReference type="RefSeq" id="WP_158028120.1">
    <property type="nucleotide sequence ID" value="NZ_BMHG01000001.1"/>
</dbReference>
<gene>
    <name evidence="6" type="ORF">F8O04_04545</name>
</gene>
<evidence type="ECO:0000313" key="6">
    <source>
        <dbReference type="EMBL" id="KAB1649530.1"/>
    </source>
</evidence>
<dbReference type="PROSITE" id="PS51257">
    <property type="entry name" value="PROKAR_LIPOPROTEIN"/>
    <property type="match status" value="1"/>
</dbReference>
<dbReference type="Pfam" id="PF14257">
    <property type="entry name" value="DUF4349"/>
    <property type="match status" value="1"/>
</dbReference>
<dbReference type="EMBL" id="WBJY01000001">
    <property type="protein sequence ID" value="KAB1649530.1"/>
    <property type="molecule type" value="Genomic_DNA"/>
</dbReference>
<evidence type="ECO:0000313" key="7">
    <source>
        <dbReference type="Proteomes" id="UP000431744"/>
    </source>
</evidence>
<protein>
    <submittedName>
        <fullName evidence="6">DUF4349 domain-containing protein</fullName>
    </submittedName>
</protein>
<keyword evidence="3" id="KW-1133">Transmembrane helix</keyword>
<keyword evidence="4" id="KW-0732">Signal</keyword>